<comment type="subcellular location">
    <subcellularLocation>
        <location evidence="1">Membrane</location>
        <topology evidence="1">Multi-pass membrane protein</topology>
    </subcellularLocation>
</comment>
<feature type="transmembrane region" description="Helical" evidence="6">
    <location>
        <begin position="150"/>
        <end position="168"/>
    </location>
</feature>
<dbReference type="AlphaFoldDB" id="A0A3A5MBM8"/>
<dbReference type="Pfam" id="PF04024">
    <property type="entry name" value="PspC"/>
    <property type="match status" value="1"/>
</dbReference>
<evidence type="ECO:0000313" key="8">
    <source>
        <dbReference type="EMBL" id="RJT83009.1"/>
    </source>
</evidence>
<dbReference type="InterPro" id="IPR002229">
    <property type="entry name" value="RhesusRHD"/>
</dbReference>
<feature type="region of interest" description="Disordered" evidence="5">
    <location>
        <begin position="177"/>
        <end position="254"/>
    </location>
</feature>
<feature type="region of interest" description="Disordered" evidence="5">
    <location>
        <begin position="1"/>
        <end position="35"/>
    </location>
</feature>
<keyword evidence="9" id="KW-1185">Reference proteome</keyword>
<comment type="caution">
    <text evidence="8">The sequence shown here is derived from an EMBL/GenBank/DDBJ whole genome shotgun (WGS) entry which is preliminary data.</text>
</comment>
<feature type="transmembrane region" description="Helical" evidence="6">
    <location>
        <begin position="336"/>
        <end position="356"/>
    </location>
</feature>
<gene>
    <name evidence="8" type="ORF">D6T63_00660</name>
</gene>
<reference evidence="8 9" key="1">
    <citation type="submission" date="2018-09" db="EMBL/GenBank/DDBJ databases">
        <title>Novel species of Arthrobacter.</title>
        <authorList>
            <person name="Liu Q."/>
            <person name="Xin Y.-H."/>
        </authorList>
    </citation>
    <scope>NUCLEOTIDE SEQUENCE [LARGE SCALE GENOMIC DNA]</scope>
    <source>
        <strain evidence="8 9">Hz2</strain>
    </source>
</reference>
<evidence type="ECO:0000256" key="2">
    <source>
        <dbReference type="ARBA" id="ARBA00022692"/>
    </source>
</evidence>
<feature type="compositionally biased region" description="Gly residues" evidence="5">
    <location>
        <begin position="177"/>
        <end position="186"/>
    </location>
</feature>
<feature type="compositionally biased region" description="Polar residues" evidence="5">
    <location>
        <begin position="245"/>
        <end position="254"/>
    </location>
</feature>
<sequence>MVPRGHRRKDGGMNPASTPGGPSWQHEPAAPTTTERVVSSPFFRWIRGLDITRAPDRWVGGVAGGIAGRTGLDLALVRGLIVILSVFGGIGVLLYGLAWALLPEPDGRIHVEQAGRGSWTSGLTGAAALVAIGLWRPNLPLFGDGGSGGLLWALFWIGAVVLFVYWIVNRSSGGRGLPGTSGGGQDPRGPQNFGDQPAAGSAQPFGPVPYSPDPSSAEGPPGNDAEPEAEHPNVNRTVPLPYQPDLNTRSITGTYNPPYSSDQALWSGSTPYSAFPSAPASYPTSDAAAHRQSPARHRPLRPSGSATALLIGGAIVTASALLVVDYLGILDLANPAVVAFAAAAIVLALGVLALGARGRTSGLVGLTGALALVAALVASFTVVGGTWIVVQDSRTTPTSLRAAAGGYSVMAAQSTIDLADLPTPTRDVVVPVNVLVSDVTVIVPDDLPVEVRTRMALGNADARGTASGLDTPSPEFQSSGGVLQLSNGDLNPDTTGPALVLDVRGALSDVTIVTAAGSDSSFPPDASTLTPTGDTP</sequence>
<evidence type="ECO:0000256" key="5">
    <source>
        <dbReference type="SAM" id="MobiDB-lite"/>
    </source>
</evidence>
<evidence type="ECO:0000313" key="9">
    <source>
        <dbReference type="Proteomes" id="UP000272560"/>
    </source>
</evidence>
<protein>
    <submittedName>
        <fullName evidence="8">PspC domain-containing protein</fullName>
    </submittedName>
</protein>
<feature type="region of interest" description="Disordered" evidence="5">
    <location>
        <begin position="277"/>
        <end position="302"/>
    </location>
</feature>
<dbReference type="Proteomes" id="UP000272560">
    <property type="component" value="Unassembled WGS sequence"/>
</dbReference>
<feature type="transmembrane region" description="Helical" evidence="6">
    <location>
        <begin position="306"/>
        <end position="330"/>
    </location>
</feature>
<keyword evidence="2 6" id="KW-0812">Transmembrane</keyword>
<name>A0A3A5MBM8_9MICC</name>
<evidence type="ECO:0000259" key="7">
    <source>
        <dbReference type="Pfam" id="PF04024"/>
    </source>
</evidence>
<accession>A0A3A5MBM8</accession>
<proteinExistence type="predicted"/>
<keyword evidence="3 6" id="KW-1133">Transmembrane helix</keyword>
<evidence type="ECO:0000256" key="3">
    <source>
        <dbReference type="ARBA" id="ARBA00022989"/>
    </source>
</evidence>
<feature type="transmembrane region" description="Helical" evidence="6">
    <location>
        <begin position="80"/>
        <end position="102"/>
    </location>
</feature>
<feature type="region of interest" description="Disordered" evidence="5">
    <location>
        <begin position="516"/>
        <end position="536"/>
    </location>
</feature>
<keyword evidence="4 6" id="KW-0472">Membrane</keyword>
<dbReference type="PRINTS" id="PR00342">
    <property type="entry name" value="RHESUSRHD"/>
</dbReference>
<dbReference type="GO" id="GO:0005886">
    <property type="term" value="C:plasma membrane"/>
    <property type="evidence" value="ECO:0007669"/>
    <property type="project" value="InterPro"/>
</dbReference>
<feature type="compositionally biased region" description="Polar residues" evidence="5">
    <location>
        <begin position="517"/>
        <end position="536"/>
    </location>
</feature>
<evidence type="ECO:0000256" key="4">
    <source>
        <dbReference type="ARBA" id="ARBA00023136"/>
    </source>
</evidence>
<dbReference type="InterPro" id="IPR007168">
    <property type="entry name" value="Phageshock_PspC_N"/>
</dbReference>
<dbReference type="EMBL" id="QZVT01000001">
    <property type="protein sequence ID" value="RJT83009.1"/>
    <property type="molecule type" value="Genomic_DNA"/>
</dbReference>
<evidence type="ECO:0000256" key="1">
    <source>
        <dbReference type="ARBA" id="ARBA00004141"/>
    </source>
</evidence>
<feature type="domain" description="Phage shock protein PspC N-terminal" evidence="7">
    <location>
        <begin position="53"/>
        <end position="104"/>
    </location>
</feature>
<feature type="transmembrane region" description="Helical" evidence="6">
    <location>
        <begin position="363"/>
        <end position="390"/>
    </location>
</feature>
<dbReference type="OrthoDB" id="7359894at2"/>
<organism evidence="8 9">
    <name type="scientific">Arthrobacter cheniae</name>
    <dbReference type="NCBI Taxonomy" id="1258888"/>
    <lineage>
        <taxon>Bacteria</taxon>
        <taxon>Bacillati</taxon>
        <taxon>Actinomycetota</taxon>
        <taxon>Actinomycetes</taxon>
        <taxon>Micrococcales</taxon>
        <taxon>Micrococcaceae</taxon>
        <taxon>Arthrobacter</taxon>
    </lineage>
</organism>
<evidence type="ECO:0000256" key="6">
    <source>
        <dbReference type="SAM" id="Phobius"/>
    </source>
</evidence>